<dbReference type="RefSeq" id="WP_255853449.1">
    <property type="nucleotide sequence ID" value="NZ_CP073347.1"/>
</dbReference>
<dbReference type="EMBL" id="CP073347">
    <property type="protein sequence ID" value="UTW11409.1"/>
    <property type="molecule type" value="Genomic_DNA"/>
</dbReference>
<keyword evidence="4" id="KW-1185">Reference proteome</keyword>
<accession>A0ABY5HH07</accession>
<proteinExistence type="predicted"/>
<dbReference type="Proteomes" id="UP001058461">
    <property type="component" value="Chromosome"/>
</dbReference>
<evidence type="ECO:0000313" key="4">
    <source>
        <dbReference type="Proteomes" id="UP001058461"/>
    </source>
</evidence>
<keyword evidence="2" id="KW-0812">Transmembrane</keyword>
<feature type="region of interest" description="Disordered" evidence="1">
    <location>
        <begin position="1"/>
        <end position="23"/>
    </location>
</feature>
<evidence type="ECO:0000256" key="1">
    <source>
        <dbReference type="SAM" id="MobiDB-lite"/>
    </source>
</evidence>
<sequence>MNIRDPFGRQKKKREREYASPRQKLPGVGVVTRADAEQLIENVGKRGKYGLMTTIALTLLLMLLIPQGRIIFGAAGALVGAWAYITSRKIQGHIKRYIQEELTPDSDAESATPDDSATL</sequence>
<protein>
    <submittedName>
        <fullName evidence="3">Uncharacterized protein</fullName>
    </submittedName>
</protein>
<organism evidence="3 4">
    <name type="scientific">Marinobacterium rhizophilum</name>
    <dbReference type="NCBI Taxonomy" id="420402"/>
    <lineage>
        <taxon>Bacteria</taxon>
        <taxon>Pseudomonadati</taxon>
        <taxon>Pseudomonadota</taxon>
        <taxon>Gammaproteobacteria</taxon>
        <taxon>Oceanospirillales</taxon>
        <taxon>Oceanospirillaceae</taxon>
        <taxon>Marinobacterium</taxon>
    </lineage>
</organism>
<keyword evidence="2" id="KW-1133">Transmembrane helix</keyword>
<feature type="transmembrane region" description="Helical" evidence="2">
    <location>
        <begin position="71"/>
        <end position="87"/>
    </location>
</feature>
<evidence type="ECO:0000313" key="3">
    <source>
        <dbReference type="EMBL" id="UTW11409.1"/>
    </source>
</evidence>
<name>A0ABY5HH07_9GAMM</name>
<evidence type="ECO:0000256" key="2">
    <source>
        <dbReference type="SAM" id="Phobius"/>
    </source>
</evidence>
<reference evidence="3" key="1">
    <citation type="submission" date="2021-04" db="EMBL/GenBank/DDBJ databases">
        <title>Oceanospirillales bacteria with DddD are important DMSP degraders in coastal seawater.</title>
        <authorList>
            <person name="Liu J."/>
        </authorList>
    </citation>
    <scope>NUCLEOTIDE SEQUENCE</scope>
    <source>
        <strain evidence="3">D13-1</strain>
    </source>
</reference>
<gene>
    <name evidence="3" type="ORF">KDW95_19450</name>
</gene>
<feature type="transmembrane region" description="Helical" evidence="2">
    <location>
        <begin position="49"/>
        <end position="65"/>
    </location>
</feature>
<keyword evidence="2" id="KW-0472">Membrane</keyword>